<keyword evidence="3" id="KW-1003">Cell membrane</keyword>
<evidence type="ECO:0000256" key="1">
    <source>
        <dbReference type="ARBA" id="ARBA00004651"/>
    </source>
</evidence>
<organism evidence="14 15">
    <name type="scientific">Candidatus Fusicatenibacter intestinigallinarum</name>
    <dbReference type="NCBI Taxonomy" id="2838598"/>
    <lineage>
        <taxon>Bacteria</taxon>
        <taxon>Bacillati</taxon>
        <taxon>Bacillota</taxon>
        <taxon>Clostridia</taxon>
        <taxon>Lachnospirales</taxon>
        <taxon>Lachnospiraceae</taxon>
        <taxon>Fusicatenibacter</taxon>
    </lineage>
</organism>
<keyword evidence="11 12" id="KW-0472">Membrane</keyword>
<keyword evidence="7 12" id="KW-0812">Transmembrane</keyword>
<dbReference type="AlphaFoldDB" id="A0A9D2SMA6"/>
<reference evidence="14" key="1">
    <citation type="journal article" date="2021" name="PeerJ">
        <title>Extensive microbial diversity within the chicken gut microbiome revealed by metagenomics and culture.</title>
        <authorList>
            <person name="Gilroy R."/>
            <person name="Ravi A."/>
            <person name="Getino M."/>
            <person name="Pursley I."/>
            <person name="Horton D.L."/>
            <person name="Alikhan N.F."/>
            <person name="Baker D."/>
            <person name="Gharbi K."/>
            <person name="Hall N."/>
            <person name="Watson M."/>
            <person name="Adriaenssens E.M."/>
            <person name="Foster-Nyarko E."/>
            <person name="Jarju S."/>
            <person name="Secka A."/>
            <person name="Antonio M."/>
            <person name="Oren A."/>
            <person name="Chaudhuri R.R."/>
            <person name="La Ragione R."/>
            <person name="Hildebrand F."/>
            <person name="Pallen M.J."/>
        </authorList>
    </citation>
    <scope>NUCLEOTIDE SEQUENCE</scope>
    <source>
        <strain evidence="14">CHK185-5351</strain>
    </source>
</reference>
<dbReference type="InterPro" id="IPR000620">
    <property type="entry name" value="EamA_dom"/>
</dbReference>
<dbReference type="Gene3D" id="1.10.3730.20">
    <property type="match status" value="1"/>
</dbReference>
<evidence type="ECO:0000256" key="4">
    <source>
        <dbReference type="ARBA" id="ARBA00022516"/>
    </source>
</evidence>
<keyword evidence="8" id="KW-0448">Lipopolysaccharide biosynthesis</keyword>
<comment type="caution">
    <text evidence="14">The sequence shown here is derived from an EMBL/GenBank/DDBJ whole genome shotgun (WGS) entry which is preliminary data.</text>
</comment>
<accession>A0A9D2SMA6</accession>
<evidence type="ECO:0000256" key="7">
    <source>
        <dbReference type="ARBA" id="ARBA00022692"/>
    </source>
</evidence>
<dbReference type="PANTHER" id="PTHR30561:SF9">
    <property type="entry name" value="4-AMINO-4-DEOXY-L-ARABINOSE-PHOSPHOUNDECAPRENOL FLIPPASE SUBUNIT ARNF-RELATED"/>
    <property type="match status" value="1"/>
</dbReference>
<evidence type="ECO:0000256" key="12">
    <source>
        <dbReference type="SAM" id="Phobius"/>
    </source>
</evidence>
<comment type="subcellular location">
    <subcellularLocation>
        <location evidence="1">Cell membrane</location>
        <topology evidence="1">Multi-pass membrane protein</topology>
    </subcellularLocation>
</comment>
<proteinExistence type="inferred from homology"/>
<keyword evidence="10" id="KW-0443">Lipid metabolism</keyword>
<dbReference type="SUPFAM" id="SSF103481">
    <property type="entry name" value="Multidrug resistance efflux transporter EmrE"/>
    <property type="match status" value="1"/>
</dbReference>
<dbReference type="GO" id="GO:0022857">
    <property type="term" value="F:transmembrane transporter activity"/>
    <property type="evidence" value="ECO:0007669"/>
    <property type="project" value="InterPro"/>
</dbReference>
<evidence type="ECO:0000256" key="5">
    <source>
        <dbReference type="ARBA" id="ARBA00022519"/>
    </source>
</evidence>
<dbReference type="InterPro" id="IPR037185">
    <property type="entry name" value="EmrE-like"/>
</dbReference>
<sequence>MNKYMLLMLACTVFSALSQILLKQSANRQHASPLKEYLNWRVILAYLIFGTVLLVNTYAYTNVDLKYGPVLDTFTYVFVLLFSWLVLREKITKGKLIGNLIIVVGVLIYTMP</sequence>
<evidence type="ECO:0000256" key="8">
    <source>
        <dbReference type="ARBA" id="ARBA00022985"/>
    </source>
</evidence>
<keyword evidence="6" id="KW-0441">Lipid A biosynthesis</keyword>
<name>A0A9D2SMA6_9FIRM</name>
<evidence type="ECO:0000256" key="11">
    <source>
        <dbReference type="ARBA" id="ARBA00023136"/>
    </source>
</evidence>
<keyword evidence="5" id="KW-0997">Cell inner membrane</keyword>
<evidence type="ECO:0000256" key="2">
    <source>
        <dbReference type="ARBA" id="ARBA00007362"/>
    </source>
</evidence>
<dbReference type="Pfam" id="PF00892">
    <property type="entry name" value="EamA"/>
    <property type="match status" value="1"/>
</dbReference>
<keyword evidence="4" id="KW-0444">Lipid biosynthesis</keyword>
<evidence type="ECO:0000256" key="3">
    <source>
        <dbReference type="ARBA" id="ARBA00022475"/>
    </source>
</evidence>
<evidence type="ECO:0000256" key="9">
    <source>
        <dbReference type="ARBA" id="ARBA00022989"/>
    </source>
</evidence>
<dbReference type="GO" id="GO:0009103">
    <property type="term" value="P:lipopolysaccharide biosynthetic process"/>
    <property type="evidence" value="ECO:0007669"/>
    <property type="project" value="UniProtKB-KW"/>
</dbReference>
<feature type="transmembrane region" description="Helical" evidence="12">
    <location>
        <begin position="43"/>
        <end position="61"/>
    </location>
</feature>
<gene>
    <name evidence="14" type="ORF">H9705_08280</name>
</gene>
<evidence type="ECO:0000256" key="10">
    <source>
        <dbReference type="ARBA" id="ARBA00023098"/>
    </source>
</evidence>
<comment type="similarity">
    <text evidence="2">Belongs to the EamA transporter family.</text>
</comment>
<feature type="transmembrane region" description="Helical" evidence="12">
    <location>
        <begin position="67"/>
        <end position="87"/>
    </location>
</feature>
<dbReference type="InterPro" id="IPR000390">
    <property type="entry name" value="Small_drug/metabolite_transptr"/>
</dbReference>
<feature type="transmembrane region" description="Helical" evidence="12">
    <location>
        <begin position="94"/>
        <end position="111"/>
    </location>
</feature>
<protein>
    <submittedName>
        <fullName evidence="14">DMT family transporter</fullName>
    </submittedName>
</protein>
<feature type="domain" description="EamA" evidence="13">
    <location>
        <begin position="10"/>
        <end position="110"/>
    </location>
</feature>
<evidence type="ECO:0000313" key="14">
    <source>
        <dbReference type="EMBL" id="HJC15806.1"/>
    </source>
</evidence>
<dbReference type="PANTHER" id="PTHR30561">
    <property type="entry name" value="SMR FAMILY PROTON-DEPENDENT DRUG EFFLUX TRANSPORTER SUGE"/>
    <property type="match status" value="1"/>
</dbReference>
<evidence type="ECO:0000313" key="15">
    <source>
        <dbReference type="Proteomes" id="UP000823849"/>
    </source>
</evidence>
<evidence type="ECO:0000259" key="13">
    <source>
        <dbReference type="Pfam" id="PF00892"/>
    </source>
</evidence>
<evidence type="ECO:0000256" key="6">
    <source>
        <dbReference type="ARBA" id="ARBA00022556"/>
    </source>
</evidence>
<dbReference type="Proteomes" id="UP000823849">
    <property type="component" value="Unassembled WGS sequence"/>
</dbReference>
<keyword evidence="9 12" id="KW-1133">Transmembrane helix</keyword>
<dbReference type="GO" id="GO:0005886">
    <property type="term" value="C:plasma membrane"/>
    <property type="evidence" value="ECO:0007669"/>
    <property type="project" value="UniProtKB-SubCell"/>
</dbReference>
<dbReference type="EMBL" id="DWWU01000036">
    <property type="protein sequence ID" value="HJC15806.1"/>
    <property type="molecule type" value="Genomic_DNA"/>
</dbReference>
<reference evidence="14" key="2">
    <citation type="submission" date="2021-04" db="EMBL/GenBank/DDBJ databases">
        <authorList>
            <person name="Gilroy R."/>
        </authorList>
    </citation>
    <scope>NUCLEOTIDE SEQUENCE</scope>
    <source>
        <strain evidence="14">CHK185-5351</strain>
    </source>
</reference>